<dbReference type="PROSITE" id="PS50112">
    <property type="entry name" value="PAS"/>
    <property type="match status" value="2"/>
</dbReference>
<dbReference type="InterPro" id="IPR036457">
    <property type="entry name" value="PPM-type-like_dom_sf"/>
</dbReference>
<feature type="domain" description="PAS" evidence="3">
    <location>
        <begin position="1"/>
        <end position="38"/>
    </location>
</feature>
<dbReference type="Gene3D" id="3.30.450.20">
    <property type="entry name" value="PAS domain"/>
    <property type="match status" value="2"/>
</dbReference>
<dbReference type="SMART" id="SM00065">
    <property type="entry name" value="GAF"/>
    <property type="match status" value="1"/>
</dbReference>
<dbReference type="InterPro" id="IPR036890">
    <property type="entry name" value="HATPase_C_sf"/>
</dbReference>
<dbReference type="Gene3D" id="3.30.450.40">
    <property type="match status" value="1"/>
</dbReference>
<dbReference type="InterPro" id="IPR003018">
    <property type="entry name" value="GAF"/>
</dbReference>
<dbReference type="InterPro" id="IPR013767">
    <property type="entry name" value="PAS_fold"/>
</dbReference>
<evidence type="ECO:0000313" key="5">
    <source>
        <dbReference type="Proteomes" id="UP000176005"/>
    </source>
</evidence>
<feature type="domain" description="PAS" evidence="3">
    <location>
        <begin position="113"/>
        <end position="183"/>
    </location>
</feature>
<dbReference type="SMART" id="SM00331">
    <property type="entry name" value="PP2C_SIG"/>
    <property type="match status" value="1"/>
</dbReference>
<reference evidence="4 5" key="1">
    <citation type="journal article" date="2016" name="Front. Microbiol.">
        <title>Comparative Genomics Analysis of Streptomyces Species Reveals Their Adaptation to the Marine Environment and Their Diversity at the Genomic Level.</title>
        <authorList>
            <person name="Tian X."/>
            <person name="Zhang Z."/>
            <person name="Yang T."/>
            <person name="Chen M."/>
            <person name="Li J."/>
            <person name="Chen F."/>
            <person name="Yang J."/>
            <person name="Li W."/>
            <person name="Zhang B."/>
            <person name="Zhang Z."/>
            <person name="Wu J."/>
            <person name="Zhang C."/>
            <person name="Long L."/>
            <person name="Xiao J."/>
        </authorList>
    </citation>
    <scope>NUCLEOTIDE SEQUENCE [LARGE SCALE GENOMIC DNA]</scope>
    <source>
        <strain evidence="4 5">SCSIO 10429</strain>
    </source>
</reference>
<dbReference type="Pfam" id="PF01590">
    <property type="entry name" value="GAF"/>
    <property type="match status" value="1"/>
</dbReference>
<keyword evidence="5" id="KW-1185">Reference proteome</keyword>
<feature type="compositionally biased region" description="Pro residues" evidence="2">
    <location>
        <begin position="645"/>
        <end position="658"/>
    </location>
</feature>
<dbReference type="PANTHER" id="PTHR43156:SF2">
    <property type="entry name" value="STAGE II SPORULATION PROTEIN E"/>
    <property type="match status" value="1"/>
</dbReference>
<protein>
    <recommendedName>
        <fullName evidence="3">PAS domain-containing protein</fullName>
    </recommendedName>
</protein>
<accession>A0A1E7LD68</accession>
<dbReference type="Pfam" id="PF13581">
    <property type="entry name" value="HATPase_c_2"/>
    <property type="match status" value="1"/>
</dbReference>
<dbReference type="InterPro" id="IPR000014">
    <property type="entry name" value="PAS"/>
</dbReference>
<dbReference type="AlphaFoldDB" id="A0A1E7LD68"/>
<dbReference type="SUPFAM" id="SSF55874">
    <property type="entry name" value="ATPase domain of HSP90 chaperone/DNA topoisomerase II/histidine kinase"/>
    <property type="match status" value="1"/>
</dbReference>
<dbReference type="PATRIC" id="fig|518642.10.peg.2498"/>
<feature type="compositionally biased region" description="Low complexity" evidence="2">
    <location>
        <begin position="659"/>
        <end position="669"/>
    </location>
</feature>
<dbReference type="InterPro" id="IPR052016">
    <property type="entry name" value="Bact_Sigma-Reg"/>
</dbReference>
<dbReference type="NCBIfam" id="TIGR00229">
    <property type="entry name" value="sensory_box"/>
    <property type="match status" value="1"/>
</dbReference>
<name>A0A1E7LD68_9ACTN</name>
<dbReference type="Proteomes" id="UP000176005">
    <property type="component" value="Unassembled WGS sequence"/>
</dbReference>
<dbReference type="Gene3D" id="3.30.565.10">
    <property type="entry name" value="Histidine kinase-like ATPase, C-terminal domain"/>
    <property type="match status" value="1"/>
</dbReference>
<dbReference type="InterPro" id="IPR013656">
    <property type="entry name" value="PAS_4"/>
</dbReference>
<feature type="region of interest" description="Disordered" evidence="2">
    <location>
        <begin position="645"/>
        <end position="669"/>
    </location>
</feature>
<dbReference type="InterPro" id="IPR029016">
    <property type="entry name" value="GAF-like_dom_sf"/>
</dbReference>
<evidence type="ECO:0000313" key="4">
    <source>
        <dbReference type="EMBL" id="OEV14118.1"/>
    </source>
</evidence>
<organism evidence="4 5">
    <name type="scientific">Streptomyces nanshensis</name>
    <dbReference type="NCBI Taxonomy" id="518642"/>
    <lineage>
        <taxon>Bacteria</taxon>
        <taxon>Bacillati</taxon>
        <taxon>Actinomycetota</taxon>
        <taxon>Actinomycetes</taxon>
        <taxon>Kitasatosporales</taxon>
        <taxon>Streptomycetaceae</taxon>
        <taxon>Streptomyces</taxon>
    </lineage>
</organism>
<dbReference type="SUPFAM" id="SSF55785">
    <property type="entry name" value="PYP-like sensor domain (PAS domain)"/>
    <property type="match status" value="2"/>
</dbReference>
<dbReference type="Pfam" id="PF07228">
    <property type="entry name" value="SpoIIE"/>
    <property type="match status" value="1"/>
</dbReference>
<dbReference type="CDD" id="cd16936">
    <property type="entry name" value="HATPase_RsbW-like"/>
    <property type="match status" value="1"/>
</dbReference>
<dbReference type="SMART" id="SM00091">
    <property type="entry name" value="PAS"/>
    <property type="match status" value="2"/>
</dbReference>
<dbReference type="InterPro" id="IPR001932">
    <property type="entry name" value="PPM-type_phosphatase-like_dom"/>
</dbReference>
<dbReference type="Gene3D" id="3.60.40.10">
    <property type="entry name" value="PPM-type phosphatase domain"/>
    <property type="match status" value="1"/>
</dbReference>
<comment type="caution">
    <text evidence="4">The sequence shown here is derived from an EMBL/GenBank/DDBJ whole genome shotgun (WGS) entry which is preliminary data.</text>
</comment>
<sequence>MEAMPTASFALDHGAHITSWSADAAAWFGYATDEVLGRDGHLLFQEAGAEALSAASAAAAAGEHYHRVVPVRLADGTAVHALLTCTPLLQSDGRTGLMCQVADLAASYRSEVQTAFMDALVRRSPFGLGILDDDLRYVLVNDALAEFNGIPAAEHVGRRVGEMVHAADAGEYEKHLRKVLETGEPLENVLITGRTRRRRDADRAWSTTFFRLTSSEGRPLGLGGLIVEVTPNQVSLLDAAAVRQRLSLVSQASSKVGTTLSMGETARELTDFVVPDFADAAAVEIRTNLSDGGKLPPADEPVTTIRLAGRSVEEDPAARLMFTGPGTEHIHPVGSPSHESMCTGRPWHRKELDVPPAGRAAVSEREAAGREFGENGPGSLIVVPLVARGGHCLGLVKFGRSAERHPLDEDDLRVAEELAARTALSLDNARMYDEERRIAVGLQRKMLPGERDIPRRPGLEIAYSYWSTTRSANVGGDWFDVIPLSGHRVALVVGDMTGHDIHAAAGMGQMRTAMHTLAKLDLEPVDLLARLEEVVETSPAASMQLATCVYAVFNTVTRECSIANAGHPPPVLCHRDGTTEMVPVPSGVPLGVGLSGSEVTVHDLVLPEESTLVLYTDGLVERRDQDIDDGIDALRSALSASVNPPVPAVTPNGGPPAWPFRSPSSRAASPVRTRPSLQALCDSIVAELAHPAGEDDLAVLMARAPATPGHRSARWRVRPEGESASVARMLVRDTLREWGLEEMQDTTELLMSELVTNAVRHARSDIEIQMAKGGTLVVEVADDDERLPHRTPVTEDGEWGRGLTLVGELAQQWGARSISSGKVVWFELPLPADEDETPSPSPEPRPAPGRRGFPAGA</sequence>
<dbReference type="SUPFAM" id="SSF55781">
    <property type="entry name" value="GAF domain-like"/>
    <property type="match status" value="1"/>
</dbReference>
<gene>
    <name evidence="4" type="ORF">AN218_00670</name>
</gene>
<evidence type="ECO:0000256" key="1">
    <source>
        <dbReference type="ARBA" id="ARBA00022801"/>
    </source>
</evidence>
<dbReference type="GO" id="GO:0006355">
    <property type="term" value="P:regulation of DNA-templated transcription"/>
    <property type="evidence" value="ECO:0007669"/>
    <property type="project" value="InterPro"/>
</dbReference>
<evidence type="ECO:0000256" key="2">
    <source>
        <dbReference type="SAM" id="MobiDB-lite"/>
    </source>
</evidence>
<evidence type="ECO:0000259" key="3">
    <source>
        <dbReference type="PROSITE" id="PS50112"/>
    </source>
</evidence>
<dbReference type="PANTHER" id="PTHR43156">
    <property type="entry name" value="STAGE II SPORULATION PROTEIN E-RELATED"/>
    <property type="match status" value="1"/>
</dbReference>
<dbReference type="GO" id="GO:0016791">
    <property type="term" value="F:phosphatase activity"/>
    <property type="evidence" value="ECO:0007669"/>
    <property type="project" value="TreeGrafter"/>
</dbReference>
<dbReference type="Pfam" id="PF00989">
    <property type="entry name" value="PAS"/>
    <property type="match status" value="1"/>
</dbReference>
<dbReference type="SUPFAM" id="SSF81606">
    <property type="entry name" value="PP2C-like"/>
    <property type="match status" value="1"/>
</dbReference>
<dbReference type="EMBL" id="LJGW01000019">
    <property type="protein sequence ID" value="OEV14118.1"/>
    <property type="molecule type" value="Genomic_DNA"/>
</dbReference>
<proteinExistence type="predicted"/>
<dbReference type="InterPro" id="IPR035965">
    <property type="entry name" value="PAS-like_dom_sf"/>
</dbReference>
<keyword evidence="1" id="KW-0378">Hydrolase</keyword>
<dbReference type="FunFam" id="3.30.565.10:FF:000028">
    <property type="entry name" value="PAS sensor protein"/>
    <property type="match status" value="1"/>
</dbReference>
<dbReference type="Pfam" id="PF08448">
    <property type="entry name" value="PAS_4"/>
    <property type="match status" value="1"/>
</dbReference>
<feature type="region of interest" description="Disordered" evidence="2">
    <location>
        <begin position="829"/>
        <end position="857"/>
    </location>
</feature>
<dbReference type="InterPro" id="IPR003594">
    <property type="entry name" value="HATPase_dom"/>
</dbReference>